<sequence>MKKLGFGFMRLPVLDENDRSTVDIPLTEKMVRLYLERGFTYFDTAHRYNDEMSEPALRQTLTSRYSRDSYELTDKITLNYIKKEEDQELFFQEQLKLCGVEYFDNYLVHNMGEAWYPVAERLRTFEFLNGLKERGLVKHIGFSFHGSPEILEKILNDHPETELVQLQINYLDWDDPALQAGKCYEVARKYGKEILVMEPVKGGTLVNLPEKAAGLLKQADPKASYASWAIRFAASLEGVRVVLSGMSTMEQVEDNTSFMNSFQPLTADEKVLLLNVAKIIRENTAIPCTNCRYCTTECPKNIAIPDYFGLYNNHKRLKNTGYMSNQKIYYVNLIQSHGRAGDCIRCGLCEKNCPQKLKIRDLLETVSKEFD</sequence>
<dbReference type="Gene3D" id="3.20.20.100">
    <property type="entry name" value="NADP-dependent oxidoreductase domain"/>
    <property type="match status" value="1"/>
</dbReference>
<dbReference type="PROSITE" id="PS51379">
    <property type="entry name" value="4FE4S_FER_2"/>
    <property type="match status" value="2"/>
</dbReference>
<keyword evidence="1" id="KW-0479">Metal-binding</keyword>
<keyword evidence="3" id="KW-0411">Iron-sulfur</keyword>
<accession>A0ABT1RXA8</accession>
<dbReference type="CDD" id="cd19096">
    <property type="entry name" value="AKR_Fe-S_oxidoreductase"/>
    <property type="match status" value="1"/>
</dbReference>
<name>A0ABT1RXA8_9FIRM</name>
<evidence type="ECO:0000256" key="2">
    <source>
        <dbReference type="ARBA" id="ARBA00023004"/>
    </source>
</evidence>
<dbReference type="Gene3D" id="1.10.1060.10">
    <property type="entry name" value="Alpha-helical ferredoxin"/>
    <property type="match status" value="1"/>
</dbReference>
<protein>
    <submittedName>
        <fullName evidence="5">Aldo/keto reductase</fullName>
    </submittedName>
</protein>
<feature type="domain" description="4Fe-4S ferredoxin-type" evidence="4">
    <location>
        <begin position="334"/>
        <end position="362"/>
    </location>
</feature>
<feature type="domain" description="4Fe-4S ferredoxin-type" evidence="4">
    <location>
        <begin position="278"/>
        <end position="308"/>
    </location>
</feature>
<dbReference type="InterPro" id="IPR009051">
    <property type="entry name" value="Helical_ferredxn"/>
</dbReference>
<keyword evidence="6" id="KW-1185">Reference proteome</keyword>
<dbReference type="InterPro" id="IPR017900">
    <property type="entry name" value="4Fe4S_Fe_S_CS"/>
</dbReference>
<dbReference type="PROSITE" id="PS00198">
    <property type="entry name" value="4FE4S_FER_1"/>
    <property type="match status" value="1"/>
</dbReference>
<dbReference type="Proteomes" id="UP001524473">
    <property type="component" value="Unassembled WGS sequence"/>
</dbReference>
<dbReference type="SUPFAM" id="SSF51430">
    <property type="entry name" value="NAD(P)-linked oxidoreductase"/>
    <property type="match status" value="1"/>
</dbReference>
<evidence type="ECO:0000259" key="4">
    <source>
        <dbReference type="PROSITE" id="PS51379"/>
    </source>
</evidence>
<dbReference type="SUPFAM" id="SSF46548">
    <property type="entry name" value="alpha-helical ferredoxin"/>
    <property type="match status" value="1"/>
</dbReference>
<proteinExistence type="predicted"/>
<evidence type="ECO:0000256" key="3">
    <source>
        <dbReference type="ARBA" id="ARBA00023014"/>
    </source>
</evidence>
<dbReference type="PRINTS" id="PR00069">
    <property type="entry name" value="ALDKETRDTASE"/>
</dbReference>
<evidence type="ECO:0000313" key="6">
    <source>
        <dbReference type="Proteomes" id="UP001524473"/>
    </source>
</evidence>
<dbReference type="GeneID" id="90531028"/>
<dbReference type="Pfam" id="PF13187">
    <property type="entry name" value="Fer4_9"/>
    <property type="match status" value="1"/>
</dbReference>
<organism evidence="5 6">
    <name type="scientific">Neglectibacter timonensis</name>
    <dbReference type="NCBI Taxonomy" id="1776382"/>
    <lineage>
        <taxon>Bacteria</taxon>
        <taxon>Bacillati</taxon>
        <taxon>Bacillota</taxon>
        <taxon>Clostridia</taxon>
        <taxon>Eubacteriales</taxon>
        <taxon>Oscillospiraceae</taxon>
        <taxon>Neglectibacter</taxon>
    </lineage>
</organism>
<evidence type="ECO:0000313" key="5">
    <source>
        <dbReference type="EMBL" id="MCQ4839304.1"/>
    </source>
</evidence>
<dbReference type="InterPro" id="IPR020471">
    <property type="entry name" value="AKR"/>
</dbReference>
<dbReference type="RefSeq" id="WP_066860032.1">
    <property type="nucleotide sequence ID" value="NZ_CABKVV010000009.1"/>
</dbReference>
<keyword evidence="2" id="KW-0408">Iron</keyword>
<dbReference type="InterPro" id="IPR023210">
    <property type="entry name" value="NADP_OxRdtase_dom"/>
</dbReference>
<dbReference type="Pfam" id="PF00248">
    <property type="entry name" value="Aldo_ket_red"/>
    <property type="match status" value="1"/>
</dbReference>
<dbReference type="InterPro" id="IPR017896">
    <property type="entry name" value="4Fe4S_Fe-S-bd"/>
</dbReference>
<reference evidence="5 6" key="1">
    <citation type="submission" date="2022-06" db="EMBL/GenBank/DDBJ databases">
        <title>Isolation of gut microbiota from human fecal samples.</title>
        <authorList>
            <person name="Pamer E.G."/>
            <person name="Barat B."/>
            <person name="Waligurski E."/>
            <person name="Medina S."/>
            <person name="Paddock L."/>
            <person name="Mostad J."/>
        </authorList>
    </citation>
    <scope>NUCLEOTIDE SEQUENCE [LARGE SCALE GENOMIC DNA]</scope>
    <source>
        <strain evidence="5 6">DFI.9.73</strain>
    </source>
</reference>
<dbReference type="EMBL" id="JANFZH010000008">
    <property type="protein sequence ID" value="MCQ4839304.1"/>
    <property type="molecule type" value="Genomic_DNA"/>
</dbReference>
<dbReference type="PANTHER" id="PTHR43312">
    <property type="entry name" value="D-THREO-ALDOSE 1-DEHYDROGENASE"/>
    <property type="match status" value="1"/>
</dbReference>
<evidence type="ECO:0000256" key="1">
    <source>
        <dbReference type="ARBA" id="ARBA00022723"/>
    </source>
</evidence>
<dbReference type="InterPro" id="IPR036812">
    <property type="entry name" value="NAD(P)_OxRdtase_dom_sf"/>
</dbReference>
<comment type="caution">
    <text evidence="5">The sequence shown here is derived from an EMBL/GenBank/DDBJ whole genome shotgun (WGS) entry which is preliminary data.</text>
</comment>
<dbReference type="InterPro" id="IPR053135">
    <property type="entry name" value="AKR2_Oxidoreductase"/>
</dbReference>
<gene>
    <name evidence="5" type="ORF">NE695_05165</name>
</gene>
<dbReference type="PANTHER" id="PTHR43312:SF2">
    <property type="entry name" value="OXIDOREDUCTASE"/>
    <property type="match status" value="1"/>
</dbReference>